<dbReference type="InterPro" id="IPR036875">
    <property type="entry name" value="Znf_CCHC_sf"/>
</dbReference>
<dbReference type="InParanoid" id="A0A165AAI1"/>
<feature type="compositionally biased region" description="Basic residues" evidence="2">
    <location>
        <begin position="309"/>
        <end position="318"/>
    </location>
</feature>
<dbReference type="GO" id="GO:0003676">
    <property type="term" value="F:nucleic acid binding"/>
    <property type="evidence" value="ECO:0007669"/>
    <property type="project" value="InterPro"/>
</dbReference>
<feature type="compositionally biased region" description="Low complexity" evidence="2">
    <location>
        <begin position="299"/>
        <end position="308"/>
    </location>
</feature>
<keyword evidence="1" id="KW-0862">Zinc</keyword>
<evidence type="ECO:0000259" key="3">
    <source>
        <dbReference type="PROSITE" id="PS50158"/>
    </source>
</evidence>
<feature type="compositionally biased region" description="Low complexity" evidence="2">
    <location>
        <begin position="58"/>
        <end position="74"/>
    </location>
</feature>
<sequence length="318" mass="33478">MSSKPSTPAKPPKQMSSRLLTMKFMQRAAASASPSSPATPDGPSPKRQKTSPSGGKGAASASAGGSDSDAIKAALEAEEAKRQEALDKQAAEAGETKWVLSFRDGDSGAADADDQARSSSTSTLASGTGKLRVVHAGYAGIDAPTSTSPSGPRRIVSGDGDDDADDTVEEEGQSGLVGRRSFGKFNKTLEKQRKAHRKAHEAESNADRPDRSDRKGNEDDDDDDDEEESSDEDEDEDEEEQEETRRKYTPRKEVNLNKLSSISGGGAGLSSSSRQGPNAADMDCFKCGKRGHLKKDCPAGAARSASAVRGKKGKRKST</sequence>
<feature type="compositionally biased region" description="Low complexity" evidence="2">
    <location>
        <begin position="28"/>
        <end position="41"/>
    </location>
</feature>
<feature type="compositionally biased region" description="Acidic residues" evidence="2">
    <location>
        <begin position="159"/>
        <end position="172"/>
    </location>
</feature>
<dbReference type="Pfam" id="PF00098">
    <property type="entry name" value="zf-CCHC"/>
    <property type="match status" value="1"/>
</dbReference>
<feature type="compositionally biased region" description="Basic and acidic residues" evidence="2">
    <location>
        <begin position="200"/>
        <end position="217"/>
    </location>
</feature>
<dbReference type="SUPFAM" id="SSF57756">
    <property type="entry name" value="Retrovirus zinc finger-like domains"/>
    <property type="match status" value="1"/>
</dbReference>
<reference evidence="4 5" key="1">
    <citation type="journal article" date="2016" name="Fungal Biol.">
        <title>The genome of Xylona heveae provides a window into fungal endophytism.</title>
        <authorList>
            <person name="Gazis R."/>
            <person name="Kuo A."/>
            <person name="Riley R."/>
            <person name="LaButti K."/>
            <person name="Lipzen A."/>
            <person name="Lin J."/>
            <person name="Amirebrahimi M."/>
            <person name="Hesse C.N."/>
            <person name="Spatafora J.W."/>
            <person name="Henrissat B."/>
            <person name="Hainaut M."/>
            <person name="Grigoriev I.V."/>
            <person name="Hibbett D.S."/>
        </authorList>
    </citation>
    <scope>NUCLEOTIDE SEQUENCE [LARGE SCALE GENOMIC DNA]</scope>
    <source>
        <strain evidence="4 5">TC161</strain>
    </source>
</reference>
<name>A0A165AAI1_XYLHT</name>
<dbReference type="InterPro" id="IPR001878">
    <property type="entry name" value="Znf_CCHC"/>
</dbReference>
<dbReference type="STRING" id="1328760.A0A165AAI1"/>
<organism evidence="4 5">
    <name type="scientific">Xylona heveae (strain CBS 132557 / TC161)</name>
    <dbReference type="NCBI Taxonomy" id="1328760"/>
    <lineage>
        <taxon>Eukaryota</taxon>
        <taxon>Fungi</taxon>
        <taxon>Dikarya</taxon>
        <taxon>Ascomycota</taxon>
        <taxon>Pezizomycotina</taxon>
        <taxon>Xylonomycetes</taxon>
        <taxon>Xylonales</taxon>
        <taxon>Xylonaceae</taxon>
        <taxon>Xylona</taxon>
    </lineage>
</organism>
<feature type="domain" description="CCHC-type" evidence="3">
    <location>
        <begin position="284"/>
        <end position="298"/>
    </location>
</feature>
<keyword evidence="1" id="KW-0863">Zinc-finger</keyword>
<dbReference type="RefSeq" id="XP_018185728.1">
    <property type="nucleotide sequence ID" value="XM_018336277.1"/>
</dbReference>
<dbReference type="Gene3D" id="4.10.60.10">
    <property type="entry name" value="Zinc finger, CCHC-type"/>
    <property type="match status" value="1"/>
</dbReference>
<evidence type="ECO:0000313" key="4">
    <source>
        <dbReference type="EMBL" id="KZF20173.1"/>
    </source>
</evidence>
<feature type="compositionally biased region" description="Basic and acidic residues" evidence="2">
    <location>
        <begin position="78"/>
        <end position="90"/>
    </location>
</feature>
<accession>A0A165AAI1</accession>
<dbReference type="OMA" id="MKFMRRA"/>
<evidence type="ECO:0000256" key="2">
    <source>
        <dbReference type="SAM" id="MobiDB-lite"/>
    </source>
</evidence>
<dbReference type="GO" id="GO:0008270">
    <property type="term" value="F:zinc ion binding"/>
    <property type="evidence" value="ECO:0007669"/>
    <property type="project" value="UniProtKB-KW"/>
</dbReference>
<dbReference type="Proteomes" id="UP000076632">
    <property type="component" value="Unassembled WGS sequence"/>
</dbReference>
<evidence type="ECO:0000256" key="1">
    <source>
        <dbReference type="PROSITE-ProRule" id="PRU00047"/>
    </source>
</evidence>
<feature type="region of interest" description="Disordered" evidence="2">
    <location>
        <begin position="1"/>
        <end position="318"/>
    </location>
</feature>
<protein>
    <recommendedName>
        <fullName evidence="3">CCHC-type domain-containing protein</fullName>
    </recommendedName>
</protein>
<keyword evidence="1" id="KW-0479">Metal-binding</keyword>
<dbReference type="OrthoDB" id="427960at2759"/>
<evidence type="ECO:0000313" key="5">
    <source>
        <dbReference type="Proteomes" id="UP000076632"/>
    </source>
</evidence>
<dbReference type="SMART" id="SM00343">
    <property type="entry name" value="ZnF_C2HC"/>
    <property type="match status" value="1"/>
</dbReference>
<feature type="compositionally biased region" description="Basic and acidic residues" evidence="2">
    <location>
        <begin position="243"/>
        <end position="255"/>
    </location>
</feature>
<feature type="compositionally biased region" description="Low complexity" evidence="2">
    <location>
        <begin position="117"/>
        <end position="129"/>
    </location>
</feature>
<keyword evidence="5" id="KW-1185">Reference proteome</keyword>
<dbReference type="GeneID" id="28901414"/>
<proteinExistence type="predicted"/>
<gene>
    <name evidence="4" type="ORF">L228DRAFT_284908</name>
</gene>
<feature type="compositionally biased region" description="Acidic residues" evidence="2">
    <location>
        <begin position="218"/>
        <end position="242"/>
    </location>
</feature>
<dbReference type="AlphaFoldDB" id="A0A165AAI1"/>
<dbReference type="PROSITE" id="PS50158">
    <property type="entry name" value="ZF_CCHC"/>
    <property type="match status" value="1"/>
</dbReference>
<dbReference type="EMBL" id="KV407463">
    <property type="protein sequence ID" value="KZF20173.1"/>
    <property type="molecule type" value="Genomic_DNA"/>
</dbReference>